<sequence length="69" mass="7401">MTVGSLGRARLPCVVEVGGGPSPGHRRLPVGLAERPSWPVITILHGKKIDMMVLYSNCNLALNQFSTNS</sequence>
<evidence type="ECO:0000313" key="1">
    <source>
        <dbReference type="EMBL" id="JAD19720.1"/>
    </source>
</evidence>
<proteinExistence type="predicted"/>
<dbReference type="AlphaFoldDB" id="A0A0A8Y370"/>
<name>A0A0A8Y370_ARUDO</name>
<reference evidence="1" key="2">
    <citation type="journal article" date="2015" name="Data Brief">
        <title>Shoot transcriptome of the giant reed, Arundo donax.</title>
        <authorList>
            <person name="Barrero R.A."/>
            <person name="Guerrero F.D."/>
            <person name="Moolhuijzen P."/>
            <person name="Goolsby J.A."/>
            <person name="Tidwell J."/>
            <person name="Bellgard S.E."/>
            <person name="Bellgard M.I."/>
        </authorList>
    </citation>
    <scope>NUCLEOTIDE SEQUENCE</scope>
    <source>
        <tissue evidence="1">Shoot tissue taken approximately 20 cm above the soil surface</tissue>
    </source>
</reference>
<dbReference type="EMBL" id="GBRH01278175">
    <property type="protein sequence ID" value="JAD19720.1"/>
    <property type="molecule type" value="Transcribed_RNA"/>
</dbReference>
<protein>
    <submittedName>
        <fullName evidence="1">Uncharacterized protein</fullName>
    </submittedName>
</protein>
<organism evidence="1">
    <name type="scientific">Arundo donax</name>
    <name type="common">Giant reed</name>
    <name type="synonym">Donax arundinaceus</name>
    <dbReference type="NCBI Taxonomy" id="35708"/>
    <lineage>
        <taxon>Eukaryota</taxon>
        <taxon>Viridiplantae</taxon>
        <taxon>Streptophyta</taxon>
        <taxon>Embryophyta</taxon>
        <taxon>Tracheophyta</taxon>
        <taxon>Spermatophyta</taxon>
        <taxon>Magnoliopsida</taxon>
        <taxon>Liliopsida</taxon>
        <taxon>Poales</taxon>
        <taxon>Poaceae</taxon>
        <taxon>PACMAD clade</taxon>
        <taxon>Arundinoideae</taxon>
        <taxon>Arundineae</taxon>
        <taxon>Arundo</taxon>
    </lineage>
</organism>
<reference evidence="1" key="1">
    <citation type="submission" date="2014-09" db="EMBL/GenBank/DDBJ databases">
        <authorList>
            <person name="Magalhaes I.L.F."/>
            <person name="Oliveira U."/>
            <person name="Santos F.R."/>
            <person name="Vidigal T.H.D.A."/>
            <person name="Brescovit A.D."/>
            <person name="Santos A.J."/>
        </authorList>
    </citation>
    <scope>NUCLEOTIDE SEQUENCE</scope>
    <source>
        <tissue evidence="1">Shoot tissue taken approximately 20 cm above the soil surface</tissue>
    </source>
</reference>
<accession>A0A0A8Y370</accession>